<dbReference type="InterPro" id="IPR057701">
    <property type="entry name" value="DUF7941"/>
</dbReference>
<gene>
    <name evidence="1" type="ORF">ASESINO_161</name>
</gene>
<protein>
    <submittedName>
        <fullName evidence="1">Virion structural protein</fullName>
    </submittedName>
</protein>
<dbReference type="GeneID" id="29057111"/>
<organism evidence="1 2">
    <name type="scientific">Erwinia phage vB_EamM_Asesino</name>
    <dbReference type="NCBI Taxonomy" id="1883370"/>
    <lineage>
        <taxon>Viruses</taxon>
        <taxon>Duplodnaviria</taxon>
        <taxon>Heunggongvirae</taxon>
        <taxon>Uroviricota</taxon>
        <taxon>Caudoviricetes</taxon>
        <taxon>Chimalliviridae</taxon>
        <taxon>Erskinevirus</taxon>
        <taxon>Erskinevirus asesino</taxon>
    </lineage>
</organism>
<name>A0A1B2IAC2_9CAUD</name>
<reference evidence="1" key="1">
    <citation type="submission" date="2016-06" db="EMBL/GenBank/DDBJ databases">
        <authorList>
            <person name="Berg J.A."/>
            <person name="Hyde J.R."/>
            <person name="Breakwell D.P."/>
            <person name="Hope S."/>
            <person name="Grose J.H."/>
        </authorList>
    </citation>
    <scope>NUCLEOTIDE SEQUENCE [LARGE SCALE GENOMIC DNA]</scope>
</reference>
<keyword evidence="2" id="KW-1185">Reference proteome</keyword>
<sequence>MSLNYGKVSDLLVFDLINRDNPGLPIPVSDQNVIVEKITTVQPSAATNNRNTQARLRGVQGAGYRDSITLYYDRINLGRIIPWWSLGTNTRTAAGITSFTAASLHDLLPAILDAYGINLQPKDVQNVSFAGVGQANYNLTYNCTALATSPAYVSSFTGYLKRGLPVLDTSITIDTLNVMKHPISLDGNQKCVDLMTWGIDFTAYKNLLAVTSGGLTQWAGLRNLLDSLGVPNYAAPLNSNFVQDVATSTNQWANKDYDRVVIQTGIDETGAKGVAYYHYNN</sequence>
<accession>A0A1B2IAC2</accession>
<proteinExistence type="predicted"/>
<dbReference type="RefSeq" id="YP_009290779.1">
    <property type="nucleotide sequence ID" value="NC_031107.2"/>
</dbReference>
<dbReference type="Pfam" id="PF25613">
    <property type="entry name" value="DUF7941"/>
    <property type="match status" value="1"/>
</dbReference>
<dbReference type="Proteomes" id="UP000202181">
    <property type="component" value="Segment"/>
</dbReference>
<dbReference type="KEGG" id="vg:29057111"/>
<evidence type="ECO:0000313" key="1">
    <source>
        <dbReference type="EMBL" id="ANZ48174.1"/>
    </source>
</evidence>
<evidence type="ECO:0000313" key="2">
    <source>
        <dbReference type="Proteomes" id="UP000202181"/>
    </source>
</evidence>
<dbReference type="EMBL" id="KX397364">
    <property type="protein sequence ID" value="ANZ48174.1"/>
    <property type="molecule type" value="Genomic_DNA"/>
</dbReference>
<dbReference type="OrthoDB" id="7697at10239"/>